<name>A0A7S4A990_9STRA</name>
<feature type="compositionally biased region" description="Basic residues" evidence="10">
    <location>
        <begin position="660"/>
        <end position="670"/>
    </location>
</feature>
<evidence type="ECO:0000259" key="12">
    <source>
        <dbReference type="Pfam" id="PF00999"/>
    </source>
</evidence>
<keyword evidence="7" id="KW-0406">Ion transport</keyword>
<evidence type="ECO:0000256" key="8">
    <source>
        <dbReference type="ARBA" id="ARBA00023136"/>
    </source>
</evidence>
<proteinExistence type="predicted"/>
<keyword evidence="8 11" id="KW-0472">Membrane</keyword>
<keyword evidence="6" id="KW-0915">Sodium</keyword>
<dbReference type="InterPro" id="IPR006153">
    <property type="entry name" value="Cation/H_exchanger_TM"/>
</dbReference>
<reference evidence="13" key="1">
    <citation type="submission" date="2021-01" db="EMBL/GenBank/DDBJ databases">
        <authorList>
            <person name="Corre E."/>
            <person name="Pelletier E."/>
            <person name="Niang G."/>
            <person name="Scheremetjew M."/>
            <person name="Finn R."/>
            <person name="Kale V."/>
            <person name="Holt S."/>
            <person name="Cochrane G."/>
            <person name="Meng A."/>
            <person name="Brown T."/>
            <person name="Cohen L."/>
        </authorList>
    </citation>
    <scope>NUCLEOTIDE SEQUENCE</scope>
    <source>
        <strain evidence="13">10249 10 AB</strain>
    </source>
</reference>
<gene>
    <name evidence="13" type="ORF">PAUS00366_LOCUS248</name>
</gene>
<feature type="transmembrane region" description="Helical" evidence="11">
    <location>
        <begin position="376"/>
        <end position="396"/>
    </location>
</feature>
<dbReference type="GO" id="GO:0015297">
    <property type="term" value="F:antiporter activity"/>
    <property type="evidence" value="ECO:0007669"/>
    <property type="project" value="UniProtKB-KW"/>
</dbReference>
<sequence>MLRDDLLVETLWKWGGRLLASEEDDHSDGHSSKFGFHILFMDLYMTIVYFTAIYVFGQFASRVLRMPSLVGEIFCGILLGPPLANIVPQAEALVLIGEVGLILLVIEAGIDIDMAVMNLVGTRGLIIAVVGSFLPIGVGILIAWAIKVGDWKAIIASGAVFGPTSLGIALNVLKGGGVLNTPVGQMIVAAAVVDDMIALVVLSQLEGLVGSITVSGIVVPIVSAVLFLVVGGYIAVFILPKLIDRYILSRCNEDSRDKVEMTIMFGLVLALMPATKYAKASYLMGSFLAGLSFCHSDGLHHLFVRQFKRILQWLMRIFFASTIGFQVPIKDFGDAKIIWQGLVFCLSWLIGKIAVGFLVPNFSVNKKFTGNHFRDCLVTGFSMAAEGEFAFVIAVFAVDKELIGKDLYASLVFAVLISTIIPPFALRFTISYYNKKGEEAVAQAAEQEEQRDHSMVVLDAKSGDEELVDGIRNKTEVFLVIQTQSDASWGLLIKIMGKLGNKGLDVIDHRAWSPRGINTTLVNEVYARSPISVKAGQTPQEALDVLTEDITNAIKDVIDQENAKVKVQRWFPGVVEELVEETSESQHKDIHQRILKEATTALEQKSNLQTTATKFKTYEEIMGLTSGSPIEETKEESKEADGKSFVHSTSVIEEKTTQQKPRRRHRHKTHSTPVVGGGLFGETVEARSGRDEESRFRRVSDFTKSKQEDLKFSLKTSGIAAEITIKGQVFQIRISRDTYKNLKNGMEGQTKDSRGVAISGIEMTAQDDAPVVQRLQGFVRNVGLQRIQEEASEYSAEDSVNGKNCV</sequence>
<feature type="region of interest" description="Disordered" evidence="10">
    <location>
        <begin position="629"/>
        <end position="679"/>
    </location>
</feature>
<dbReference type="AlphaFoldDB" id="A0A7S4A990"/>
<dbReference type="GO" id="GO:1902600">
    <property type="term" value="P:proton transmembrane transport"/>
    <property type="evidence" value="ECO:0007669"/>
    <property type="project" value="InterPro"/>
</dbReference>
<evidence type="ECO:0000256" key="1">
    <source>
        <dbReference type="ARBA" id="ARBA00004141"/>
    </source>
</evidence>
<accession>A0A7S4A990</accession>
<evidence type="ECO:0000313" key="13">
    <source>
        <dbReference type="EMBL" id="CAE0707528.1"/>
    </source>
</evidence>
<dbReference type="PANTHER" id="PTHR43562:SF3">
    <property type="entry name" value="SODIUM ION_PROTON EXCHANGER (EUROFUNG)"/>
    <property type="match status" value="1"/>
</dbReference>
<keyword evidence="9" id="KW-0739">Sodium transport</keyword>
<dbReference type="InterPro" id="IPR038770">
    <property type="entry name" value="Na+/solute_symporter_sf"/>
</dbReference>
<feature type="transmembrane region" description="Helical" evidence="11">
    <location>
        <begin position="341"/>
        <end position="364"/>
    </location>
</feature>
<protein>
    <recommendedName>
        <fullName evidence="12">Cation/H+ exchanger transmembrane domain-containing protein</fullName>
    </recommendedName>
</protein>
<evidence type="ECO:0000256" key="5">
    <source>
        <dbReference type="ARBA" id="ARBA00022989"/>
    </source>
</evidence>
<feature type="transmembrane region" description="Helical" evidence="11">
    <location>
        <begin position="152"/>
        <end position="173"/>
    </location>
</feature>
<evidence type="ECO:0000256" key="10">
    <source>
        <dbReference type="SAM" id="MobiDB-lite"/>
    </source>
</evidence>
<evidence type="ECO:0000256" key="7">
    <source>
        <dbReference type="ARBA" id="ARBA00023065"/>
    </source>
</evidence>
<dbReference type="Pfam" id="PF00999">
    <property type="entry name" value="Na_H_Exchanger"/>
    <property type="match status" value="1"/>
</dbReference>
<feature type="transmembrane region" description="Helical" evidence="11">
    <location>
        <begin position="408"/>
        <end position="426"/>
    </location>
</feature>
<dbReference type="GO" id="GO:0006814">
    <property type="term" value="P:sodium ion transport"/>
    <property type="evidence" value="ECO:0007669"/>
    <property type="project" value="UniProtKB-KW"/>
</dbReference>
<feature type="transmembrane region" description="Helical" evidence="11">
    <location>
        <begin position="34"/>
        <end position="57"/>
    </location>
</feature>
<evidence type="ECO:0000256" key="11">
    <source>
        <dbReference type="SAM" id="Phobius"/>
    </source>
</evidence>
<feature type="domain" description="Cation/H+ exchanger transmembrane" evidence="12">
    <location>
        <begin position="54"/>
        <end position="427"/>
    </location>
</feature>
<feature type="transmembrane region" description="Helical" evidence="11">
    <location>
        <begin position="310"/>
        <end position="329"/>
    </location>
</feature>
<feature type="transmembrane region" description="Helical" evidence="11">
    <location>
        <begin position="124"/>
        <end position="146"/>
    </location>
</feature>
<keyword evidence="5 11" id="KW-1133">Transmembrane helix</keyword>
<evidence type="ECO:0000256" key="2">
    <source>
        <dbReference type="ARBA" id="ARBA00022448"/>
    </source>
</evidence>
<keyword evidence="3" id="KW-0050">Antiport</keyword>
<feature type="transmembrane region" description="Helical" evidence="11">
    <location>
        <begin position="217"/>
        <end position="239"/>
    </location>
</feature>
<keyword evidence="4 11" id="KW-0812">Transmembrane</keyword>
<evidence type="ECO:0000256" key="4">
    <source>
        <dbReference type="ARBA" id="ARBA00022692"/>
    </source>
</evidence>
<comment type="subcellular location">
    <subcellularLocation>
        <location evidence="1">Membrane</location>
        <topology evidence="1">Multi-pass membrane protein</topology>
    </subcellularLocation>
</comment>
<dbReference type="PANTHER" id="PTHR43562">
    <property type="entry name" value="NAPA-TYPE SODIUM/HYDROGEN ANTIPORTER"/>
    <property type="match status" value="1"/>
</dbReference>
<evidence type="ECO:0000256" key="9">
    <source>
        <dbReference type="ARBA" id="ARBA00023201"/>
    </source>
</evidence>
<keyword evidence="2" id="KW-0813">Transport</keyword>
<feature type="transmembrane region" description="Helical" evidence="11">
    <location>
        <begin position="185"/>
        <end position="205"/>
    </location>
</feature>
<evidence type="ECO:0000256" key="6">
    <source>
        <dbReference type="ARBA" id="ARBA00023053"/>
    </source>
</evidence>
<feature type="compositionally biased region" description="Basic and acidic residues" evidence="10">
    <location>
        <begin position="631"/>
        <end position="644"/>
    </location>
</feature>
<dbReference type="EMBL" id="HBIX01000298">
    <property type="protein sequence ID" value="CAE0707528.1"/>
    <property type="molecule type" value="Transcribed_RNA"/>
</dbReference>
<dbReference type="GO" id="GO:0016020">
    <property type="term" value="C:membrane"/>
    <property type="evidence" value="ECO:0007669"/>
    <property type="project" value="UniProtKB-SubCell"/>
</dbReference>
<evidence type="ECO:0000256" key="3">
    <source>
        <dbReference type="ARBA" id="ARBA00022449"/>
    </source>
</evidence>
<dbReference type="Gene3D" id="1.20.1530.20">
    <property type="match status" value="1"/>
</dbReference>
<organism evidence="13">
    <name type="scientific">Pseudo-nitzschia australis</name>
    <dbReference type="NCBI Taxonomy" id="44445"/>
    <lineage>
        <taxon>Eukaryota</taxon>
        <taxon>Sar</taxon>
        <taxon>Stramenopiles</taxon>
        <taxon>Ochrophyta</taxon>
        <taxon>Bacillariophyta</taxon>
        <taxon>Bacillariophyceae</taxon>
        <taxon>Bacillariophycidae</taxon>
        <taxon>Bacillariales</taxon>
        <taxon>Bacillariaceae</taxon>
        <taxon>Pseudo-nitzschia</taxon>
    </lineage>
</organism>